<proteinExistence type="predicted"/>
<dbReference type="EMBL" id="JABWUV010000004">
    <property type="protein sequence ID" value="KAF6360232.1"/>
    <property type="molecule type" value="Genomic_DNA"/>
</dbReference>
<dbReference type="Proteomes" id="UP000527355">
    <property type="component" value="Unassembled WGS sequence"/>
</dbReference>
<comment type="caution">
    <text evidence="1">The sequence shown here is derived from an EMBL/GenBank/DDBJ whole genome shotgun (WGS) entry which is preliminary data.</text>
</comment>
<evidence type="ECO:0000313" key="1">
    <source>
        <dbReference type="EMBL" id="KAF6360232.1"/>
    </source>
</evidence>
<protein>
    <submittedName>
        <fullName evidence="1">Uncharacterized protein</fullName>
    </submittedName>
</protein>
<evidence type="ECO:0000313" key="2">
    <source>
        <dbReference type="Proteomes" id="UP000527355"/>
    </source>
</evidence>
<keyword evidence="2" id="KW-1185">Reference proteome</keyword>
<organism evidence="1 2">
    <name type="scientific">Myotis myotis</name>
    <name type="common">Greater mouse-eared bat</name>
    <name type="synonym">Vespertilio myotis</name>
    <dbReference type="NCBI Taxonomy" id="51298"/>
    <lineage>
        <taxon>Eukaryota</taxon>
        <taxon>Metazoa</taxon>
        <taxon>Chordata</taxon>
        <taxon>Craniata</taxon>
        <taxon>Vertebrata</taxon>
        <taxon>Euteleostomi</taxon>
        <taxon>Mammalia</taxon>
        <taxon>Eutheria</taxon>
        <taxon>Laurasiatheria</taxon>
        <taxon>Chiroptera</taxon>
        <taxon>Yangochiroptera</taxon>
        <taxon>Vespertilionidae</taxon>
        <taxon>Myotis</taxon>
    </lineage>
</organism>
<name>A0A7J7YE64_MYOMY</name>
<reference evidence="1 2" key="1">
    <citation type="journal article" date="2020" name="Nature">
        <title>Six reference-quality genomes reveal evolution of bat adaptations.</title>
        <authorList>
            <person name="Jebb D."/>
            <person name="Huang Z."/>
            <person name="Pippel M."/>
            <person name="Hughes G.M."/>
            <person name="Lavrichenko K."/>
            <person name="Devanna P."/>
            <person name="Winkler S."/>
            <person name="Jermiin L.S."/>
            <person name="Skirmuntt E.C."/>
            <person name="Katzourakis A."/>
            <person name="Burkitt-Gray L."/>
            <person name="Ray D.A."/>
            <person name="Sullivan K.A.M."/>
            <person name="Roscito J.G."/>
            <person name="Kirilenko B.M."/>
            <person name="Davalos L.M."/>
            <person name="Corthals A.P."/>
            <person name="Power M.L."/>
            <person name="Jones G."/>
            <person name="Ransome R.D."/>
            <person name="Dechmann D.K.N."/>
            <person name="Locatelli A.G."/>
            <person name="Puechmaille S.J."/>
            <person name="Fedrigo O."/>
            <person name="Jarvis E.D."/>
            <person name="Hiller M."/>
            <person name="Vernes S.C."/>
            <person name="Myers E.W."/>
            <person name="Teeling E.C."/>
        </authorList>
    </citation>
    <scope>NUCLEOTIDE SEQUENCE [LARGE SCALE GENOMIC DNA]</scope>
    <source>
        <strain evidence="1">MMyoMyo1</strain>
        <tissue evidence="1">Flight muscle</tissue>
    </source>
</reference>
<gene>
    <name evidence="1" type="ORF">mMyoMyo1_011178</name>
</gene>
<sequence length="226" mass="25585">MTLLQLVVGRVYWAVVVFVKHVSQAPQSLAWDIPPCAALLALMLQRRYVFRRKQDAARRLAAQPEEHAESTQNLRLTQASEACVPPPEGARPPMSQTLCVYVWQTLIKISTGSTLCLRTLAKRNKNELPELPFPGAMKACLEVQTRLFEESANTPQVQVAETKNTLEVSQKNTTLIEKEMLDDLVKIAHPRENIQLFSQEAAKWSEGAWEMRGEEEQTCVKIQMNE</sequence>
<dbReference type="AlphaFoldDB" id="A0A7J7YE64"/>
<accession>A0A7J7YE64</accession>